<accession>A0A0T5NPZ9</accession>
<evidence type="ECO:0000313" key="1">
    <source>
        <dbReference type="EMBL" id="KRS10758.1"/>
    </source>
</evidence>
<dbReference type="PROSITE" id="PS51257">
    <property type="entry name" value="PROKAR_LIPOPROTEIN"/>
    <property type="match status" value="1"/>
</dbReference>
<dbReference type="Proteomes" id="UP000051295">
    <property type="component" value="Unassembled WGS sequence"/>
</dbReference>
<protein>
    <recommendedName>
        <fullName evidence="3">Arginine transporter</fullName>
    </recommendedName>
</protein>
<organism evidence="1 2">
    <name type="scientific">Roseovarius atlanticus</name>
    <dbReference type="NCBI Taxonomy" id="1641875"/>
    <lineage>
        <taxon>Bacteria</taxon>
        <taxon>Pseudomonadati</taxon>
        <taxon>Pseudomonadota</taxon>
        <taxon>Alphaproteobacteria</taxon>
        <taxon>Rhodobacterales</taxon>
        <taxon>Roseobacteraceae</taxon>
        <taxon>Roseovarius</taxon>
    </lineage>
</organism>
<evidence type="ECO:0008006" key="3">
    <source>
        <dbReference type="Google" id="ProtNLM"/>
    </source>
</evidence>
<comment type="caution">
    <text evidence="1">The sequence shown here is derived from an EMBL/GenBank/DDBJ whole genome shotgun (WGS) entry which is preliminary data.</text>
</comment>
<keyword evidence="2" id="KW-1185">Reference proteome</keyword>
<dbReference type="EMBL" id="LAXJ01000027">
    <property type="protein sequence ID" value="KRS10758.1"/>
    <property type="molecule type" value="Genomic_DNA"/>
</dbReference>
<gene>
    <name evidence="1" type="ORF">XM53_19705</name>
</gene>
<dbReference type="PATRIC" id="fig|1641875.4.peg.2482"/>
<sequence>MKKLLMTFMALGLAGCGQPDRFDGRSGSVSRAAPMASGPISSACMASDRKARSQALCGCIQAAADQTLNPSDQRRAAAFYRDPHKAQEIRQSDRGGDEAFWKAYRAYGERAERLCR</sequence>
<evidence type="ECO:0000313" key="2">
    <source>
        <dbReference type="Proteomes" id="UP000051295"/>
    </source>
</evidence>
<dbReference type="RefSeq" id="WP_057796479.1">
    <property type="nucleotide sequence ID" value="NZ_LAXJ01000027.1"/>
</dbReference>
<proteinExistence type="predicted"/>
<dbReference type="STRING" id="1641875.XM53_19705"/>
<reference evidence="1 2" key="1">
    <citation type="submission" date="2015-04" db="EMBL/GenBank/DDBJ databases">
        <title>The draft genome sequence of Roseovarius sp.R12b.</title>
        <authorList>
            <person name="Li G."/>
            <person name="Lai Q."/>
            <person name="Shao Z."/>
            <person name="Yan P."/>
        </authorList>
    </citation>
    <scope>NUCLEOTIDE SEQUENCE [LARGE SCALE GENOMIC DNA]</scope>
    <source>
        <strain evidence="1 2">R12B</strain>
    </source>
</reference>
<name>A0A0T5NPZ9_9RHOB</name>
<dbReference type="AlphaFoldDB" id="A0A0T5NPZ9"/>